<dbReference type="OrthoDB" id="3063971at2759"/>
<dbReference type="AlphaFoldDB" id="A0A165BY35"/>
<evidence type="ECO:0000313" key="3">
    <source>
        <dbReference type="Proteomes" id="UP000077266"/>
    </source>
</evidence>
<gene>
    <name evidence="2" type="ORF">EXIGLDRAFT_731221</name>
</gene>
<name>A0A165BY35_EXIGL</name>
<dbReference type="Gene3D" id="1.20.1280.50">
    <property type="match status" value="1"/>
</dbReference>
<proteinExistence type="predicted"/>
<evidence type="ECO:0000259" key="1">
    <source>
        <dbReference type="Pfam" id="PF12937"/>
    </source>
</evidence>
<reference evidence="2 3" key="1">
    <citation type="journal article" date="2016" name="Mol. Biol. Evol.">
        <title>Comparative Genomics of Early-Diverging Mushroom-Forming Fungi Provides Insights into the Origins of Lignocellulose Decay Capabilities.</title>
        <authorList>
            <person name="Nagy L.G."/>
            <person name="Riley R."/>
            <person name="Tritt A."/>
            <person name="Adam C."/>
            <person name="Daum C."/>
            <person name="Floudas D."/>
            <person name="Sun H."/>
            <person name="Yadav J.S."/>
            <person name="Pangilinan J."/>
            <person name="Larsson K.H."/>
            <person name="Matsuura K."/>
            <person name="Barry K."/>
            <person name="Labutti K."/>
            <person name="Kuo R."/>
            <person name="Ohm R.A."/>
            <person name="Bhattacharya S.S."/>
            <person name="Shirouzu T."/>
            <person name="Yoshinaga Y."/>
            <person name="Martin F.M."/>
            <person name="Grigoriev I.V."/>
            <person name="Hibbett D.S."/>
        </authorList>
    </citation>
    <scope>NUCLEOTIDE SEQUENCE [LARGE SCALE GENOMIC DNA]</scope>
    <source>
        <strain evidence="2 3">HHB12029</strain>
    </source>
</reference>
<organism evidence="2 3">
    <name type="scientific">Exidia glandulosa HHB12029</name>
    <dbReference type="NCBI Taxonomy" id="1314781"/>
    <lineage>
        <taxon>Eukaryota</taxon>
        <taxon>Fungi</taxon>
        <taxon>Dikarya</taxon>
        <taxon>Basidiomycota</taxon>
        <taxon>Agaricomycotina</taxon>
        <taxon>Agaricomycetes</taxon>
        <taxon>Auriculariales</taxon>
        <taxon>Exidiaceae</taxon>
        <taxon>Exidia</taxon>
    </lineage>
</organism>
<dbReference type="InterPro" id="IPR036047">
    <property type="entry name" value="F-box-like_dom_sf"/>
</dbReference>
<evidence type="ECO:0000313" key="2">
    <source>
        <dbReference type="EMBL" id="KZV81462.1"/>
    </source>
</evidence>
<feature type="domain" description="F-box" evidence="1">
    <location>
        <begin position="10"/>
        <end position="54"/>
    </location>
</feature>
<dbReference type="InParanoid" id="A0A165BY35"/>
<dbReference type="Proteomes" id="UP000077266">
    <property type="component" value="Unassembled WGS sequence"/>
</dbReference>
<dbReference type="InterPro" id="IPR001810">
    <property type="entry name" value="F-box_dom"/>
</dbReference>
<protein>
    <recommendedName>
        <fullName evidence="1">F-box domain-containing protein</fullName>
    </recommendedName>
</protein>
<accession>A0A165BY35</accession>
<sequence>MADHRPSTKRLPPEVLCTIFELLNFGDRVLATHICHYWRETSLNAPATLWSHIVTHGRKSGVFLAQLERARSVPVYIRAEPAEKLIAETMLAIQLHMAHIVELSVTCTGNNGVDGIPRGIALLILDALRRPAPLLTDLSLTVFDETFMDETLSHCVPEDFLGENAPLLQNIYLCGSIHVPARCDAFQTVTVVNYDAHAPPSGMSLVEFDQLFPSLEELDFCGQGFTIPPGVRSVHAGRLRFLGSLTDDLPAACFTYYGCHEIPRVFCGYIDGWDWLDFFLCGGRREIRALCIGSGGRHWKIFDTEDRAFDVINLIPSSWPQPSSMRSLTALCLLEVDLTEGNVQFVPPLPTVSSLTIILLPYTGPWGEPYAEPPNIFTWPFCVAEIHVPSLRKLQLAQCGANGRADCFLPAVVAPDDIIRFINACLVFDASRLDEVVLRQVDLYAGIPSAIGELLERVASVIVNSEAYDLPFANEITQWRQ</sequence>
<dbReference type="EMBL" id="KV426390">
    <property type="protein sequence ID" value="KZV81462.1"/>
    <property type="molecule type" value="Genomic_DNA"/>
</dbReference>
<dbReference type="Pfam" id="PF12937">
    <property type="entry name" value="F-box-like"/>
    <property type="match status" value="1"/>
</dbReference>
<keyword evidence="3" id="KW-1185">Reference proteome</keyword>
<dbReference type="SUPFAM" id="SSF81383">
    <property type="entry name" value="F-box domain"/>
    <property type="match status" value="1"/>
</dbReference>